<dbReference type="InterPro" id="IPR036890">
    <property type="entry name" value="HATPase_C_sf"/>
</dbReference>
<dbReference type="CDD" id="cd00082">
    <property type="entry name" value="HisKA"/>
    <property type="match status" value="1"/>
</dbReference>
<dbReference type="EC" id="2.7.13.3" evidence="3"/>
<keyword evidence="8 15" id="KW-0418">Kinase</keyword>
<dbReference type="InterPro" id="IPR050428">
    <property type="entry name" value="TCS_sensor_his_kinase"/>
</dbReference>
<evidence type="ECO:0000256" key="7">
    <source>
        <dbReference type="ARBA" id="ARBA00022741"/>
    </source>
</evidence>
<evidence type="ECO:0000313" key="16">
    <source>
        <dbReference type="Proteomes" id="UP000078354"/>
    </source>
</evidence>
<evidence type="ECO:0000259" key="14">
    <source>
        <dbReference type="PROSITE" id="PS50885"/>
    </source>
</evidence>
<reference evidence="15 16" key="1">
    <citation type="journal article" date="2018" name="Syst. Appl. Microbiol.">
        <title>Pseudomonas silesiensis sp. nov. strain A3T isolated from a biological pesticide sewage treatment plant and analysis of the complete genome sequence.</title>
        <authorList>
            <person name="Kaminski M.A."/>
            <person name="Furmanczyk E.M."/>
            <person name="Sobczak A."/>
            <person name="Dziembowski A."/>
            <person name="Lipinski L."/>
        </authorList>
    </citation>
    <scope>NUCLEOTIDE SEQUENCE [LARGE SCALE GENOMIC DNA]</scope>
    <source>
        <strain evidence="15 16">A3</strain>
    </source>
</reference>
<feature type="transmembrane region" description="Helical" evidence="12">
    <location>
        <begin position="12"/>
        <end position="34"/>
    </location>
</feature>
<dbReference type="Pfam" id="PF00512">
    <property type="entry name" value="HisKA"/>
    <property type="match status" value="1"/>
</dbReference>
<evidence type="ECO:0000256" key="3">
    <source>
        <dbReference type="ARBA" id="ARBA00012438"/>
    </source>
</evidence>
<comment type="subcellular location">
    <subcellularLocation>
        <location evidence="2">Membrane</location>
        <topology evidence="2">Multi-pass membrane protein</topology>
    </subcellularLocation>
</comment>
<evidence type="ECO:0000256" key="12">
    <source>
        <dbReference type="SAM" id="Phobius"/>
    </source>
</evidence>
<evidence type="ECO:0000313" key="15">
    <source>
        <dbReference type="EMBL" id="ANJ56118.1"/>
    </source>
</evidence>
<evidence type="ECO:0000256" key="11">
    <source>
        <dbReference type="ARBA" id="ARBA00023012"/>
    </source>
</evidence>
<dbReference type="EMBL" id="CP014870">
    <property type="protein sequence ID" value="ANJ56118.1"/>
    <property type="molecule type" value="Genomic_DNA"/>
</dbReference>
<dbReference type="PANTHER" id="PTHR45436:SF14">
    <property type="entry name" value="SENSOR PROTEIN QSEC"/>
    <property type="match status" value="1"/>
</dbReference>
<keyword evidence="10 12" id="KW-1133">Transmembrane helix</keyword>
<keyword evidence="12" id="KW-0472">Membrane</keyword>
<comment type="catalytic activity">
    <reaction evidence="1">
        <text>ATP + protein L-histidine = ADP + protein N-phospho-L-histidine.</text>
        <dbReference type="EC" id="2.7.13.3"/>
    </reaction>
</comment>
<dbReference type="InterPro" id="IPR013727">
    <property type="entry name" value="2CSK_N"/>
</dbReference>
<dbReference type="PROSITE" id="PS50109">
    <property type="entry name" value="HIS_KIN"/>
    <property type="match status" value="1"/>
</dbReference>
<dbReference type="SMART" id="SM00388">
    <property type="entry name" value="HisKA"/>
    <property type="match status" value="1"/>
</dbReference>
<dbReference type="InterPro" id="IPR003660">
    <property type="entry name" value="HAMP_dom"/>
</dbReference>
<evidence type="ECO:0000256" key="4">
    <source>
        <dbReference type="ARBA" id="ARBA00022553"/>
    </source>
</evidence>
<dbReference type="GO" id="GO:0005886">
    <property type="term" value="C:plasma membrane"/>
    <property type="evidence" value="ECO:0007669"/>
    <property type="project" value="TreeGrafter"/>
</dbReference>
<dbReference type="RefSeq" id="WP_064677634.1">
    <property type="nucleotide sequence ID" value="NZ_CP014870.1"/>
</dbReference>
<dbReference type="SUPFAM" id="SSF47384">
    <property type="entry name" value="Homodimeric domain of signal transducing histidine kinase"/>
    <property type="match status" value="1"/>
</dbReference>
<dbReference type="SMART" id="SM00304">
    <property type="entry name" value="HAMP"/>
    <property type="match status" value="1"/>
</dbReference>
<dbReference type="SUPFAM" id="SSF55874">
    <property type="entry name" value="ATPase domain of HSP90 chaperone/DNA topoisomerase II/histidine kinase"/>
    <property type="match status" value="1"/>
</dbReference>
<dbReference type="Pfam" id="PF02518">
    <property type="entry name" value="HATPase_c"/>
    <property type="match status" value="1"/>
</dbReference>
<proteinExistence type="predicted"/>
<keyword evidence="9" id="KW-0067">ATP-binding</keyword>
<dbReference type="InterPro" id="IPR003661">
    <property type="entry name" value="HisK_dim/P_dom"/>
</dbReference>
<evidence type="ECO:0000256" key="6">
    <source>
        <dbReference type="ARBA" id="ARBA00022692"/>
    </source>
</evidence>
<evidence type="ECO:0000256" key="8">
    <source>
        <dbReference type="ARBA" id="ARBA00022777"/>
    </source>
</evidence>
<feature type="transmembrane region" description="Helical" evidence="12">
    <location>
        <begin position="150"/>
        <end position="173"/>
    </location>
</feature>
<dbReference type="AlphaFoldDB" id="A0A191YTK1"/>
<dbReference type="SMART" id="SM00387">
    <property type="entry name" value="HATPase_c"/>
    <property type="match status" value="1"/>
</dbReference>
<keyword evidence="7" id="KW-0547">Nucleotide-binding</keyword>
<protein>
    <recommendedName>
        <fullName evidence="3">histidine kinase</fullName>
        <ecNumber evidence="3">2.7.13.3</ecNumber>
    </recommendedName>
</protein>
<dbReference type="PROSITE" id="PS50885">
    <property type="entry name" value="HAMP"/>
    <property type="match status" value="1"/>
</dbReference>
<feature type="domain" description="Histidine kinase" evidence="13">
    <location>
        <begin position="234"/>
        <end position="443"/>
    </location>
</feature>
<dbReference type="STRING" id="1853130.PMA3_13570"/>
<dbReference type="CDD" id="cd00075">
    <property type="entry name" value="HATPase"/>
    <property type="match status" value="1"/>
</dbReference>
<feature type="domain" description="HAMP" evidence="14">
    <location>
        <begin position="174"/>
        <end position="226"/>
    </location>
</feature>
<name>A0A191YTK1_9PSED</name>
<sequence>MKPSSSLQKRLGLGLTLGTTLLWLAATVGAWLVVQHELNEAFDSALEETAQRILPLAVLEISNRENPREAQHVATLKMHKEYLTYLVRDAQGQILMQSHDANPKIFNQHPAEGFSTTKKYRLYGASALRETVFIEIAEPLEHRREAAREALLALLLPLLALIPISLLGTWLFVRISLRSVLAYRRAVEARGVGDLSPISGARLPAEIAPLAEAVNHLLERLRKALESERSFTANSAHELRTPLAATLAQIQRLHHEAPEGPLRVRAAKIENALRDLARLSEKLMQLAKAEGGGLLSETPQDLIPLLAHGVDEWNQRSGQRIALQLPNQACVYSTIDPDAFGILLRNLIENALKYGAADQPVEVSLTEQARLRVINGGPAVPAPVLQHLTERFVRGHSEISGSGLGLAITKTIVQGVNARMNLVSPATGRRDGFEVCVWLPLASTIEV</sequence>
<evidence type="ECO:0000256" key="10">
    <source>
        <dbReference type="ARBA" id="ARBA00022989"/>
    </source>
</evidence>
<dbReference type="InterPro" id="IPR003594">
    <property type="entry name" value="HATPase_dom"/>
</dbReference>
<dbReference type="OrthoDB" id="9809766at2"/>
<dbReference type="GO" id="GO:0000155">
    <property type="term" value="F:phosphorelay sensor kinase activity"/>
    <property type="evidence" value="ECO:0007669"/>
    <property type="project" value="InterPro"/>
</dbReference>
<dbReference type="Gene3D" id="3.30.565.10">
    <property type="entry name" value="Histidine kinase-like ATPase, C-terminal domain"/>
    <property type="match status" value="1"/>
</dbReference>
<dbReference type="PANTHER" id="PTHR45436">
    <property type="entry name" value="SENSOR HISTIDINE KINASE YKOH"/>
    <property type="match status" value="1"/>
</dbReference>
<evidence type="ECO:0000259" key="13">
    <source>
        <dbReference type="PROSITE" id="PS50109"/>
    </source>
</evidence>
<dbReference type="Gene3D" id="1.10.287.130">
    <property type="match status" value="1"/>
</dbReference>
<evidence type="ECO:0000256" key="1">
    <source>
        <dbReference type="ARBA" id="ARBA00000085"/>
    </source>
</evidence>
<keyword evidence="4" id="KW-0597">Phosphoprotein</keyword>
<evidence type="ECO:0000256" key="9">
    <source>
        <dbReference type="ARBA" id="ARBA00022840"/>
    </source>
</evidence>
<accession>A0A191YTK1</accession>
<dbReference type="InterPro" id="IPR005467">
    <property type="entry name" value="His_kinase_dom"/>
</dbReference>
<gene>
    <name evidence="15" type="ORF">PMA3_13570</name>
</gene>
<keyword evidence="16" id="KW-1185">Reference proteome</keyword>
<dbReference type="GO" id="GO:0005524">
    <property type="term" value="F:ATP binding"/>
    <property type="evidence" value="ECO:0007669"/>
    <property type="project" value="UniProtKB-KW"/>
</dbReference>
<organism evidence="15 16">
    <name type="scientific">Pseudomonas silesiensis</name>
    <dbReference type="NCBI Taxonomy" id="1853130"/>
    <lineage>
        <taxon>Bacteria</taxon>
        <taxon>Pseudomonadati</taxon>
        <taxon>Pseudomonadota</taxon>
        <taxon>Gammaproteobacteria</taxon>
        <taxon>Pseudomonadales</taxon>
        <taxon>Pseudomonadaceae</taxon>
        <taxon>Pseudomonas</taxon>
    </lineage>
</organism>
<keyword evidence="5" id="KW-0808">Transferase</keyword>
<dbReference type="Proteomes" id="UP000078354">
    <property type="component" value="Chromosome"/>
</dbReference>
<dbReference type="InterPro" id="IPR036097">
    <property type="entry name" value="HisK_dim/P_sf"/>
</dbReference>
<evidence type="ECO:0000256" key="5">
    <source>
        <dbReference type="ARBA" id="ARBA00022679"/>
    </source>
</evidence>
<dbReference type="Gene3D" id="1.20.5.1040">
    <property type="entry name" value="Sensor protein qsec"/>
    <property type="match status" value="1"/>
</dbReference>
<dbReference type="KEGG" id="psil:PMA3_13570"/>
<keyword evidence="11" id="KW-0902">Two-component regulatory system</keyword>
<evidence type="ECO:0000256" key="2">
    <source>
        <dbReference type="ARBA" id="ARBA00004141"/>
    </source>
</evidence>
<keyword evidence="6 12" id="KW-0812">Transmembrane</keyword>
<dbReference type="Pfam" id="PF08521">
    <property type="entry name" value="2CSK_N"/>
    <property type="match status" value="1"/>
</dbReference>